<dbReference type="AlphaFoldDB" id="A0A0K1Q8Y4"/>
<evidence type="ECO:0000313" key="3">
    <source>
        <dbReference type="EMBL" id="AKV02199.1"/>
    </source>
</evidence>
<dbReference type="PATRIC" id="fig|1391654.3.peg.8977"/>
<sequence length="426" mass="45163">MRSIFMTSLAATLVAFTVTACGGDASSEDTTTEGTSAVEQSLGWKHGGAILPRLPSTPTVSASTVPENGDVNPYGVAFVPDDFPRGGILRKGDVIVSNFNNSGNLQGTGTTIVRVNANASPSLFFQDPATPGLSTALGVLERGFVVVGNVPSTDGSGVCTEGPNGEMENVGNGSLLFIDRKGNIVKTFTSKKFLQGPWDLTIKDEGSRAKIFVSNVLSGTVTRLDVRIDGDRDSQCDDDNDDNDDNGDDNDNGDRNRKFKFKGKRRIVIEKETVIASGYLHRCDSAAFVIGPTGLALDEKRDILYVASTGDNTIFAIRDASDRRHDAGMGEPIVTDPVHLHGPLALARARNGNLISSQGDAINPDPAQPSEIVEFTAKGEFVAQFPIDPSSGSAFGLALDERHHKVRLAAVDDAPTANTLNIFVAK</sequence>
<organism evidence="3 4">
    <name type="scientific">Labilithrix luteola</name>
    <dbReference type="NCBI Taxonomy" id="1391654"/>
    <lineage>
        <taxon>Bacteria</taxon>
        <taxon>Pseudomonadati</taxon>
        <taxon>Myxococcota</taxon>
        <taxon>Polyangia</taxon>
        <taxon>Polyangiales</taxon>
        <taxon>Labilitrichaceae</taxon>
        <taxon>Labilithrix</taxon>
    </lineage>
</organism>
<feature type="compositionally biased region" description="Acidic residues" evidence="1">
    <location>
        <begin position="236"/>
        <end position="251"/>
    </location>
</feature>
<evidence type="ECO:0008006" key="5">
    <source>
        <dbReference type="Google" id="ProtNLM"/>
    </source>
</evidence>
<feature type="signal peptide" evidence="2">
    <location>
        <begin position="1"/>
        <end position="20"/>
    </location>
</feature>
<reference evidence="3 4" key="1">
    <citation type="submission" date="2015-08" db="EMBL/GenBank/DDBJ databases">
        <authorList>
            <person name="Babu N.S."/>
            <person name="Beckwith C.J."/>
            <person name="Beseler K.G."/>
            <person name="Brison A."/>
            <person name="Carone J.V."/>
            <person name="Caskin T.P."/>
            <person name="Diamond M."/>
            <person name="Durham M.E."/>
            <person name="Foxe J.M."/>
            <person name="Go M."/>
            <person name="Henderson B.A."/>
            <person name="Jones I.B."/>
            <person name="McGettigan J.A."/>
            <person name="Micheletti S.J."/>
            <person name="Nasrallah M.E."/>
            <person name="Ortiz D."/>
            <person name="Piller C.R."/>
            <person name="Privatt S.R."/>
            <person name="Schneider S.L."/>
            <person name="Sharp S."/>
            <person name="Smith T.C."/>
            <person name="Stanton J.D."/>
            <person name="Ullery H.E."/>
            <person name="Wilson R.J."/>
            <person name="Serrano M.G."/>
            <person name="Buck G."/>
            <person name="Lee V."/>
            <person name="Wang Y."/>
            <person name="Carvalho R."/>
            <person name="Voegtly L."/>
            <person name="Shi R."/>
            <person name="Duckworth R."/>
            <person name="Johnson A."/>
            <person name="Loviza R."/>
            <person name="Walstead R."/>
            <person name="Shah Z."/>
            <person name="Kiflezghi M."/>
            <person name="Wade K."/>
            <person name="Ball S.L."/>
            <person name="Bradley K.W."/>
            <person name="Asai D.J."/>
            <person name="Bowman C.A."/>
            <person name="Russell D.A."/>
            <person name="Pope W.H."/>
            <person name="Jacobs-Sera D."/>
            <person name="Hendrix R.W."/>
            <person name="Hatfull G.F."/>
        </authorList>
    </citation>
    <scope>NUCLEOTIDE SEQUENCE [LARGE SCALE GENOMIC DNA]</scope>
    <source>
        <strain evidence="3 4">DSM 27648</strain>
    </source>
</reference>
<evidence type="ECO:0000313" key="4">
    <source>
        <dbReference type="Proteomes" id="UP000064967"/>
    </source>
</evidence>
<dbReference type="SUPFAM" id="SSF101898">
    <property type="entry name" value="NHL repeat"/>
    <property type="match status" value="1"/>
</dbReference>
<keyword evidence="4" id="KW-1185">Reference proteome</keyword>
<proteinExistence type="predicted"/>
<feature type="region of interest" description="Disordered" evidence="1">
    <location>
        <begin position="230"/>
        <end position="256"/>
    </location>
</feature>
<accession>A0A0K1Q8Y4</accession>
<protein>
    <recommendedName>
        <fullName evidence="5">NHL repeat domain protein</fullName>
    </recommendedName>
</protein>
<evidence type="ECO:0000256" key="2">
    <source>
        <dbReference type="SAM" id="SignalP"/>
    </source>
</evidence>
<evidence type="ECO:0000256" key="1">
    <source>
        <dbReference type="SAM" id="MobiDB-lite"/>
    </source>
</evidence>
<dbReference type="KEGG" id="llu:AKJ09_08862"/>
<name>A0A0K1Q8Y4_9BACT</name>
<dbReference type="RefSeq" id="WP_146653151.1">
    <property type="nucleotide sequence ID" value="NZ_CP012333.1"/>
</dbReference>
<gene>
    <name evidence="3" type="ORF">AKJ09_08862</name>
</gene>
<keyword evidence="2" id="KW-0732">Signal</keyword>
<dbReference type="EMBL" id="CP012333">
    <property type="protein sequence ID" value="AKV02199.1"/>
    <property type="molecule type" value="Genomic_DNA"/>
</dbReference>
<dbReference type="PROSITE" id="PS51257">
    <property type="entry name" value="PROKAR_LIPOPROTEIN"/>
    <property type="match status" value="1"/>
</dbReference>
<dbReference type="OrthoDB" id="110418at2"/>
<feature type="chain" id="PRO_5005467269" description="NHL repeat domain protein" evidence="2">
    <location>
        <begin position="21"/>
        <end position="426"/>
    </location>
</feature>
<dbReference type="Proteomes" id="UP000064967">
    <property type="component" value="Chromosome"/>
</dbReference>